<accession>A0A3E2H5D9</accession>
<evidence type="ECO:0000313" key="1">
    <source>
        <dbReference type="EMBL" id="RFU28615.1"/>
    </source>
</evidence>
<reference evidence="1 2" key="1">
    <citation type="submission" date="2018-05" db="EMBL/GenBank/DDBJ databases">
        <title>Draft genome sequence of Scytalidium lignicola DSM 105466, a ubiquitous saprotrophic fungus.</title>
        <authorList>
            <person name="Buettner E."/>
            <person name="Gebauer A.M."/>
            <person name="Hofrichter M."/>
            <person name="Liers C."/>
            <person name="Kellner H."/>
        </authorList>
    </citation>
    <scope>NUCLEOTIDE SEQUENCE [LARGE SCALE GENOMIC DNA]</scope>
    <source>
        <strain evidence="1 2">DSM 105466</strain>
    </source>
</reference>
<dbReference type="OrthoDB" id="4815524at2759"/>
<name>A0A3E2H5D9_SCYLI</name>
<evidence type="ECO:0000313" key="2">
    <source>
        <dbReference type="Proteomes" id="UP000258309"/>
    </source>
</evidence>
<evidence type="ECO:0008006" key="3">
    <source>
        <dbReference type="Google" id="ProtNLM"/>
    </source>
</evidence>
<comment type="caution">
    <text evidence="1">The sequence shown here is derived from an EMBL/GenBank/DDBJ whole genome shotgun (WGS) entry which is preliminary data.</text>
</comment>
<organism evidence="1 2">
    <name type="scientific">Scytalidium lignicola</name>
    <name type="common">Hyphomycete</name>
    <dbReference type="NCBI Taxonomy" id="5539"/>
    <lineage>
        <taxon>Eukaryota</taxon>
        <taxon>Fungi</taxon>
        <taxon>Dikarya</taxon>
        <taxon>Ascomycota</taxon>
        <taxon>Pezizomycotina</taxon>
        <taxon>Leotiomycetes</taxon>
        <taxon>Leotiomycetes incertae sedis</taxon>
        <taxon>Scytalidium</taxon>
    </lineage>
</organism>
<sequence>MASSCGPAPPEDLYPDLEALQTSIQAWAYDNGYAFTRHDNKLYRVIYTCARAGRYQSKGKKFEVHSSKQRKGSSKKCGCNIRVIVTLESSSWRLKVLELTYNHDSNQAIVHLQHRVTTLTTE</sequence>
<proteinExistence type="predicted"/>
<protein>
    <recommendedName>
        <fullName evidence="3">FAR1 domain-containing protein</fullName>
    </recommendedName>
</protein>
<feature type="non-terminal residue" evidence="1">
    <location>
        <position position="122"/>
    </location>
</feature>
<feature type="non-terminal residue" evidence="1">
    <location>
        <position position="1"/>
    </location>
</feature>
<dbReference type="AlphaFoldDB" id="A0A3E2H5D9"/>
<dbReference type="Proteomes" id="UP000258309">
    <property type="component" value="Unassembled WGS sequence"/>
</dbReference>
<dbReference type="EMBL" id="NCSJ02000157">
    <property type="protein sequence ID" value="RFU28615.1"/>
    <property type="molecule type" value="Genomic_DNA"/>
</dbReference>
<keyword evidence="2" id="KW-1185">Reference proteome</keyword>
<gene>
    <name evidence="1" type="ORF">B7463_g7728</name>
</gene>